<keyword evidence="1 2" id="KW-0539">Nucleus</keyword>
<feature type="compositionally biased region" description="Basic and acidic residues" evidence="3">
    <location>
        <begin position="66"/>
        <end position="75"/>
    </location>
</feature>
<evidence type="ECO:0000256" key="3">
    <source>
        <dbReference type="SAM" id="MobiDB-lite"/>
    </source>
</evidence>
<feature type="compositionally biased region" description="Basic and acidic residues" evidence="3">
    <location>
        <begin position="24"/>
        <end position="34"/>
    </location>
</feature>
<accession>A0AAD4QCC7</accession>
<dbReference type="GO" id="GO:0016567">
    <property type="term" value="P:protein ubiquitination"/>
    <property type="evidence" value="ECO:0007669"/>
    <property type="project" value="TreeGrafter"/>
</dbReference>
<dbReference type="EMBL" id="JAKELL010000041">
    <property type="protein sequence ID" value="KAH8988560.1"/>
    <property type="molecule type" value="Genomic_DNA"/>
</dbReference>
<dbReference type="FunFam" id="2.30.280.10:FF:000005">
    <property type="entry name" value="E3 ubiquitin-protein ligase UHRF1"/>
    <property type="match status" value="1"/>
</dbReference>
<dbReference type="PANTHER" id="PTHR14140:SF27">
    <property type="entry name" value="OS04G0289800 PROTEIN"/>
    <property type="match status" value="1"/>
</dbReference>
<comment type="subcellular location">
    <subcellularLocation>
        <location evidence="2">Nucleus</location>
    </subcellularLocation>
</comment>
<feature type="compositionally biased region" description="Basic residues" evidence="3">
    <location>
        <begin position="35"/>
        <end position="44"/>
    </location>
</feature>
<dbReference type="InterPro" id="IPR015947">
    <property type="entry name" value="PUA-like_sf"/>
</dbReference>
<dbReference type="InterPro" id="IPR036987">
    <property type="entry name" value="SRA-YDG_sf"/>
</dbReference>
<feature type="region of interest" description="Disordered" evidence="3">
    <location>
        <begin position="24"/>
        <end position="136"/>
    </location>
</feature>
<evidence type="ECO:0000256" key="1">
    <source>
        <dbReference type="ARBA" id="ARBA00023242"/>
    </source>
</evidence>
<dbReference type="PROSITE" id="PS51015">
    <property type="entry name" value="YDG"/>
    <property type="match status" value="1"/>
</dbReference>
<dbReference type="SMART" id="SM00466">
    <property type="entry name" value="SRA"/>
    <property type="match status" value="1"/>
</dbReference>
<dbReference type="Proteomes" id="UP001201163">
    <property type="component" value="Unassembled WGS sequence"/>
</dbReference>
<reference evidence="5" key="1">
    <citation type="submission" date="2022-01" db="EMBL/GenBank/DDBJ databases">
        <title>Comparative genomics reveals a dynamic genome evolution in the ectomycorrhizal milk-cap (Lactarius) mushrooms.</title>
        <authorList>
            <consortium name="DOE Joint Genome Institute"/>
            <person name="Lebreton A."/>
            <person name="Tang N."/>
            <person name="Kuo A."/>
            <person name="LaButti K."/>
            <person name="Drula E."/>
            <person name="Barry K."/>
            <person name="Clum A."/>
            <person name="Lipzen A."/>
            <person name="Mousain D."/>
            <person name="Ng V."/>
            <person name="Wang R."/>
            <person name="Wang X."/>
            <person name="Dai Y."/>
            <person name="Henrissat B."/>
            <person name="Grigoriev I.V."/>
            <person name="Guerin-Laguette A."/>
            <person name="Yu F."/>
            <person name="Martin F.M."/>
        </authorList>
    </citation>
    <scope>NUCLEOTIDE SEQUENCE</scope>
    <source>
        <strain evidence="5">QP</strain>
    </source>
</reference>
<dbReference type="SUPFAM" id="SSF88697">
    <property type="entry name" value="PUA domain-like"/>
    <property type="match status" value="1"/>
</dbReference>
<evidence type="ECO:0000256" key="2">
    <source>
        <dbReference type="PROSITE-ProRule" id="PRU00358"/>
    </source>
</evidence>
<comment type="caution">
    <text evidence="5">The sequence shown here is derived from an EMBL/GenBank/DDBJ whole genome shotgun (WGS) entry which is preliminary data.</text>
</comment>
<sequence>MPTNYEQLREENIARNKKLLEGLMKKNAIEDARRPQPKRTRRVDRKSAPGKPKKRMQRTDDDEIEDPHPIKRARPETPQSGVRRSQRNAGKAIPDYQAESQQARLPRLVTTKVGVDHDRDPNRPSGKRIHDPKTFGHIPGIPVGTWWESREDCSNDAIHAPWVAGISGSNEGAYSVALSGGYEDDIDMGDYFTFTGSGGRALRGTKTNPKNLRTAPQSSDQSFEHSFNKALKISSETRKPVRVIRGFKLPSPYAPFEGYRYDGLYTVEEAWMEQGLNDGGFLVCKFAFRRVPGQPPLQVKAEGEADDNHDEDSASFTA</sequence>
<dbReference type="PANTHER" id="PTHR14140">
    <property type="entry name" value="E3 UBIQUITIN-PROTEIN LIGASE UHRF-RELATED"/>
    <property type="match status" value="1"/>
</dbReference>
<dbReference type="InterPro" id="IPR003105">
    <property type="entry name" value="SRA_YDG"/>
</dbReference>
<dbReference type="AlphaFoldDB" id="A0AAD4QCC7"/>
<dbReference type="Pfam" id="PF02182">
    <property type="entry name" value="SAD_SRA"/>
    <property type="match status" value="1"/>
</dbReference>
<name>A0AAD4QCC7_9AGAM</name>
<gene>
    <name evidence="5" type="ORF">EDB92DRAFT_1009840</name>
</gene>
<keyword evidence="6" id="KW-1185">Reference proteome</keyword>
<dbReference type="GO" id="GO:0061630">
    <property type="term" value="F:ubiquitin protein ligase activity"/>
    <property type="evidence" value="ECO:0007669"/>
    <property type="project" value="TreeGrafter"/>
</dbReference>
<organism evidence="5 6">
    <name type="scientific">Lactarius akahatsu</name>
    <dbReference type="NCBI Taxonomy" id="416441"/>
    <lineage>
        <taxon>Eukaryota</taxon>
        <taxon>Fungi</taxon>
        <taxon>Dikarya</taxon>
        <taxon>Basidiomycota</taxon>
        <taxon>Agaricomycotina</taxon>
        <taxon>Agaricomycetes</taxon>
        <taxon>Russulales</taxon>
        <taxon>Russulaceae</taxon>
        <taxon>Lactarius</taxon>
    </lineage>
</organism>
<evidence type="ECO:0000259" key="4">
    <source>
        <dbReference type="PROSITE" id="PS51015"/>
    </source>
</evidence>
<evidence type="ECO:0000313" key="5">
    <source>
        <dbReference type="EMBL" id="KAH8988560.1"/>
    </source>
</evidence>
<protein>
    <submittedName>
        <fullName evidence="5">PUA-like domain-containing protein</fullName>
    </submittedName>
</protein>
<feature type="compositionally biased region" description="Basic and acidic residues" evidence="3">
    <location>
        <begin position="114"/>
        <end position="134"/>
    </location>
</feature>
<dbReference type="GO" id="GO:0005634">
    <property type="term" value="C:nucleus"/>
    <property type="evidence" value="ECO:0007669"/>
    <property type="project" value="UniProtKB-SubCell"/>
</dbReference>
<proteinExistence type="predicted"/>
<feature type="domain" description="YDG" evidence="4">
    <location>
        <begin position="136"/>
        <end position="290"/>
    </location>
</feature>
<dbReference type="GO" id="GO:0044027">
    <property type="term" value="P:negative regulation of gene expression via chromosomal CpG island methylation"/>
    <property type="evidence" value="ECO:0007669"/>
    <property type="project" value="TreeGrafter"/>
</dbReference>
<dbReference type="InterPro" id="IPR045134">
    <property type="entry name" value="UHRF1/2-like"/>
</dbReference>
<feature type="region of interest" description="Disordered" evidence="3">
    <location>
        <begin position="296"/>
        <end position="318"/>
    </location>
</feature>
<evidence type="ECO:0000313" key="6">
    <source>
        <dbReference type="Proteomes" id="UP001201163"/>
    </source>
</evidence>
<dbReference type="Gene3D" id="2.30.280.10">
    <property type="entry name" value="SRA-YDG"/>
    <property type="match status" value="1"/>
</dbReference>